<dbReference type="InterPro" id="IPR050560">
    <property type="entry name" value="MYB_TF"/>
</dbReference>
<protein>
    <submittedName>
        <fullName evidence="4">Uncharacterized protein</fullName>
    </submittedName>
</protein>
<dbReference type="PROSITE" id="PS50090">
    <property type="entry name" value="MYB_LIKE"/>
    <property type="match status" value="1"/>
</dbReference>
<dbReference type="Pfam" id="PF00249">
    <property type="entry name" value="Myb_DNA-binding"/>
    <property type="match status" value="1"/>
</dbReference>
<sequence length="771" mass="79946">MELRAGPDRAIIRRRRRPPWSAQEERLLVEKHAQLGNAWMEISEFLPGRTAGEVKNIYHSTLRASRDPGRSLLRSYCMQIHGREADAKLRREALRSAMRAMAPQGAVASKALRQAADGLEYGEADDEPGANVAAAATMRLPCLLDAGVVDAMLASRDAGLAQLRLLAAATGGDDWESDEGSGGGGGVAVCPGHIDAGAAGTVYDRLPRLLCAGLGSGAAPPQAGMKRAAPAAVETQLQHSPSTGSGDASEMPAEDIKRARMALLPDGADPDVGLGRLSSGGQQAHERLLGAASLRDGNTRLQTLDLSGGGAGPGAAAHRLLAQQLQVLQQAHHAQQLQQQLREMQQGQGQSLQLPDAALLQLLGGEVQARSRAPLDSLQAMVDGTAQAAAAGQTDNAPTDNPEATPAASAGAGSGPRNTRGRNGGGCISQNADPTGPAAMPSTQQRQQQKQQQANGVPTTTAPRSPAAVTPMGGGTGAASASAAANALALAPAHMEASLKVALSHARDSAGTASATAVGSGHDNGRGVASNRGASGPGTSAWEAEQRHRMDRMLSYGISLDEIEEELLRRRQAKLAAEAAALGEAAAALAAGRRDVVSPAAVAPAQATVPLALPQVPKNDTGAGTEQQLKLEEQQNLLQRLQALQSQPQLPIKADPDEPMALDAQALRRQLLLELLKQQAGRQQQQLPVLHHHQHLTREEQQQLCVEGMLRLNTYAPAGAGRGLPDLTLQAAPATALCGSVGMQASLPLGAPRGVGDLDAWLRSAAPDMWS</sequence>
<feature type="region of interest" description="Disordered" evidence="1">
    <location>
        <begin position="386"/>
        <end position="479"/>
    </location>
</feature>
<dbReference type="GO" id="GO:0006355">
    <property type="term" value="P:regulation of DNA-templated transcription"/>
    <property type="evidence" value="ECO:0000318"/>
    <property type="project" value="GO_Central"/>
</dbReference>
<dbReference type="PROSITE" id="PS51294">
    <property type="entry name" value="HTH_MYB"/>
    <property type="match status" value="1"/>
</dbReference>
<feature type="domain" description="HTH myb-type" evidence="3">
    <location>
        <begin position="12"/>
        <end position="66"/>
    </location>
</feature>
<proteinExistence type="predicted"/>
<feature type="compositionally biased region" description="Low complexity" evidence="1">
    <location>
        <begin position="444"/>
        <end position="453"/>
    </location>
</feature>
<feature type="domain" description="Myb-like" evidence="2">
    <location>
        <begin position="12"/>
        <end position="62"/>
    </location>
</feature>
<keyword evidence="5" id="KW-1185">Reference proteome</keyword>
<feature type="compositionally biased region" description="Polar residues" evidence="1">
    <location>
        <begin position="235"/>
        <end position="246"/>
    </location>
</feature>
<dbReference type="Proteomes" id="UP000006906">
    <property type="component" value="Chromosome 2"/>
</dbReference>
<dbReference type="KEGG" id="cre:CHLRE_02g110550v5"/>
<evidence type="ECO:0000259" key="3">
    <source>
        <dbReference type="PROSITE" id="PS51294"/>
    </source>
</evidence>
<organism evidence="4 5">
    <name type="scientific">Chlamydomonas reinhardtii</name>
    <name type="common">Chlamydomonas smithii</name>
    <dbReference type="NCBI Taxonomy" id="3055"/>
    <lineage>
        <taxon>Eukaryota</taxon>
        <taxon>Viridiplantae</taxon>
        <taxon>Chlorophyta</taxon>
        <taxon>core chlorophytes</taxon>
        <taxon>Chlorophyceae</taxon>
        <taxon>CS clade</taxon>
        <taxon>Chlamydomonadales</taxon>
        <taxon>Chlamydomonadaceae</taxon>
        <taxon>Chlamydomonas</taxon>
    </lineage>
</organism>
<dbReference type="PaxDb" id="3055-EDP07401"/>
<gene>
    <name evidence="4" type="ORF">CHLRE_02g110550v5</name>
</gene>
<dbReference type="GeneID" id="5725256"/>
<evidence type="ECO:0000256" key="1">
    <source>
        <dbReference type="SAM" id="MobiDB-lite"/>
    </source>
</evidence>
<feature type="region of interest" description="Disordered" evidence="1">
    <location>
        <begin position="220"/>
        <end position="252"/>
    </location>
</feature>
<dbReference type="GO" id="GO:0005634">
    <property type="term" value="C:nucleus"/>
    <property type="evidence" value="ECO:0000318"/>
    <property type="project" value="GO_Central"/>
</dbReference>
<name>A0A2K3E2Y4_CHLRE</name>
<feature type="compositionally biased region" description="Low complexity" evidence="1">
    <location>
        <begin position="386"/>
        <end position="395"/>
    </location>
</feature>
<dbReference type="Gramene" id="PNW87138">
    <property type="protein sequence ID" value="PNW87138"/>
    <property type="gene ID" value="CHLRE_02g110550v5"/>
</dbReference>
<dbReference type="AlphaFoldDB" id="A0A2K3E2Y4"/>
<dbReference type="InterPro" id="IPR017930">
    <property type="entry name" value="Myb_dom"/>
</dbReference>
<feature type="compositionally biased region" description="Polar residues" evidence="1">
    <location>
        <begin position="454"/>
        <end position="463"/>
    </location>
</feature>
<dbReference type="CDD" id="cd00167">
    <property type="entry name" value="SANT"/>
    <property type="match status" value="1"/>
</dbReference>
<dbReference type="GO" id="GO:0000981">
    <property type="term" value="F:DNA-binding transcription factor activity, RNA polymerase II-specific"/>
    <property type="evidence" value="ECO:0000318"/>
    <property type="project" value="GO_Central"/>
</dbReference>
<dbReference type="Gene3D" id="1.10.10.60">
    <property type="entry name" value="Homeodomain-like"/>
    <property type="match status" value="1"/>
</dbReference>
<reference evidence="4 5" key="1">
    <citation type="journal article" date="2007" name="Science">
        <title>The Chlamydomonas genome reveals the evolution of key animal and plant functions.</title>
        <authorList>
            <person name="Merchant S.S."/>
            <person name="Prochnik S.E."/>
            <person name="Vallon O."/>
            <person name="Harris E.H."/>
            <person name="Karpowicz S.J."/>
            <person name="Witman G.B."/>
            <person name="Terry A."/>
            <person name="Salamov A."/>
            <person name="Fritz-Laylin L.K."/>
            <person name="Marechal-Drouard L."/>
            <person name="Marshall W.F."/>
            <person name="Qu L.H."/>
            <person name="Nelson D.R."/>
            <person name="Sanderfoot A.A."/>
            <person name="Spalding M.H."/>
            <person name="Kapitonov V.V."/>
            <person name="Ren Q."/>
            <person name="Ferris P."/>
            <person name="Lindquist E."/>
            <person name="Shapiro H."/>
            <person name="Lucas S.M."/>
            <person name="Grimwood J."/>
            <person name="Schmutz J."/>
            <person name="Cardol P."/>
            <person name="Cerutti H."/>
            <person name="Chanfreau G."/>
            <person name="Chen C.L."/>
            <person name="Cognat V."/>
            <person name="Croft M.T."/>
            <person name="Dent R."/>
            <person name="Dutcher S."/>
            <person name="Fernandez E."/>
            <person name="Fukuzawa H."/>
            <person name="Gonzalez-Ballester D."/>
            <person name="Gonzalez-Halphen D."/>
            <person name="Hallmann A."/>
            <person name="Hanikenne M."/>
            <person name="Hippler M."/>
            <person name="Inwood W."/>
            <person name="Jabbari K."/>
            <person name="Kalanon M."/>
            <person name="Kuras R."/>
            <person name="Lefebvre P.A."/>
            <person name="Lemaire S.D."/>
            <person name="Lobanov A.V."/>
            <person name="Lohr M."/>
            <person name="Manuell A."/>
            <person name="Meier I."/>
            <person name="Mets L."/>
            <person name="Mittag M."/>
            <person name="Mittelmeier T."/>
            <person name="Moroney J.V."/>
            <person name="Moseley J."/>
            <person name="Napoli C."/>
            <person name="Nedelcu A.M."/>
            <person name="Niyogi K."/>
            <person name="Novoselov S.V."/>
            <person name="Paulsen I.T."/>
            <person name="Pazour G."/>
            <person name="Purton S."/>
            <person name="Ral J.P."/>
            <person name="Riano-Pachon D.M."/>
            <person name="Riekhof W."/>
            <person name="Rymarquis L."/>
            <person name="Schroda M."/>
            <person name="Stern D."/>
            <person name="Umen J."/>
            <person name="Willows R."/>
            <person name="Wilson N."/>
            <person name="Zimmer S.L."/>
            <person name="Allmer J."/>
            <person name="Balk J."/>
            <person name="Bisova K."/>
            <person name="Chen C.J."/>
            <person name="Elias M."/>
            <person name="Gendler K."/>
            <person name="Hauser C."/>
            <person name="Lamb M.R."/>
            <person name="Ledford H."/>
            <person name="Long J.C."/>
            <person name="Minagawa J."/>
            <person name="Page M.D."/>
            <person name="Pan J."/>
            <person name="Pootakham W."/>
            <person name="Roje S."/>
            <person name="Rose A."/>
            <person name="Stahlberg E."/>
            <person name="Terauchi A.M."/>
            <person name="Yang P."/>
            <person name="Ball S."/>
            <person name="Bowler C."/>
            <person name="Dieckmann C.L."/>
            <person name="Gladyshev V.N."/>
            <person name="Green P."/>
            <person name="Jorgensen R."/>
            <person name="Mayfield S."/>
            <person name="Mueller-Roeber B."/>
            <person name="Rajamani S."/>
            <person name="Sayre R.T."/>
            <person name="Brokstein P."/>
            <person name="Dubchak I."/>
            <person name="Goodstein D."/>
            <person name="Hornick L."/>
            <person name="Huang Y.W."/>
            <person name="Jhaveri J."/>
            <person name="Luo Y."/>
            <person name="Martinez D."/>
            <person name="Ngau W.C."/>
            <person name="Otillar B."/>
            <person name="Poliakov A."/>
            <person name="Porter A."/>
            <person name="Szajkowski L."/>
            <person name="Werner G."/>
            <person name="Zhou K."/>
            <person name="Grigoriev I.V."/>
            <person name="Rokhsar D.S."/>
            <person name="Grossman A.R."/>
        </authorList>
    </citation>
    <scope>NUCLEOTIDE SEQUENCE [LARGE SCALE GENOMIC DNA]</scope>
    <source>
        <strain evidence="5">CC-503</strain>
    </source>
</reference>
<dbReference type="ExpressionAtlas" id="A0A2K3E2Y4">
    <property type="expression patterns" value="baseline and differential"/>
</dbReference>
<feature type="compositionally biased region" description="Low complexity" evidence="1">
    <location>
        <begin position="407"/>
        <end position="418"/>
    </location>
</feature>
<dbReference type="InterPro" id="IPR009057">
    <property type="entry name" value="Homeodomain-like_sf"/>
</dbReference>
<accession>A0A2K3E2Y4</accession>
<dbReference type="GO" id="GO:0000978">
    <property type="term" value="F:RNA polymerase II cis-regulatory region sequence-specific DNA binding"/>
    <property type="evidence" value="ECO:0000318"/>
    <property type="project" value="GO_Central"/>
</dbReference>
<dbReference type="OrthoDB" id="550259at2759"/>
<dbReference type="EMBL" id="CM008963">
    <property type="protein sequence ID" value="PNW87138.1"/>
    <property type="molecule type" value="Genomic_DNA"/>
</dbReference>
<dbReference type="PANTHER" id="PTHR45614:SF150">
    <property type="entry name" value="MYB-LIKE DNA-BINDING DOMAIN CONTAINING PROTEIN, EXPRESSED"/>
    <property type="match status" value="1"/>
</dbReference>
<evidence type="ECO:0000313" key="4">
    <source>
        <dbReference type="EMBL" id="PNW87138.1"/>
    </source>
</evidence>
<feature type="region of interest" description="Disordered" evidence="1">
    <location>
        <begin position="513"/>
        <end position="544"/>
    </location>
</feature>
<evidence type="ECO:0000259" key="2">
    <source>
        <dbReference type="PROSITE" id="PS50090"/>
    </source>
</evidence>
<dbReference type="InterPro" id="IPR001005">
    <property type="entry name" value="SANT/Myb"/>
</dbReference>
<evidence type="ECO:0000313" key="5">
    <source>
        <dbReference type="Proteomes" id="UP000006906"/>
    </source>
</evidence>
<dbReference type="PANTHER" id="PTHR45614">
    <property type="entry name" value="MYB PROTEIN-RELATED"/>
    <property type="match status" value="1"/>
</dbReference>
<dbReference type="SUPFAM" id="SSF46689">
    <property type="entry name" value="Homeodomain-like"/>
    <property type="match status" value="1"/>
</dbReference>
<dbReference type="RefSeq" id="XP_042927508.1">
    <property type="nucleotide sequence ID" value="XM_043059874.1"/>
</dbReference>
<dbReference type="InParanoid" id="A0A2K3E2Y4"/>
<dbReference type="SMART" id="SM00717">
    <property type="entry name" value="SANT"/>
    <property type="match status" value="1"/>
</dbReference>